<dbReference type="EMBL" id="QUAH01000021">
    <property type="protein sequence ID" value="RFT14736.1"/>
    <property type="molecule type" value="Genomic_DNA"/>
</dbReference>
<evidence type="ECO:0000256" key="3">
    <source>
        <dbReference type="ARBA" id="ARBA00022960"/>
    </source>
</evidence>
<evidence type="ECO:0000256" key="4">
    <source>
        <dbReference type="ARBA" id="ARBA00022984"/>
    </source>
</evidence>
<dbReference type="Pfam" id="PF03734">
    <property type="entry name" value="YkuD"/>
    <property type="match status" value="1"/>
</dbReference>
<dbReference type="Proteomes" id="UP000257323">
    <property type="component" value="Unassembled WGS sequence"/>
</dbReference>
<dbReference type="Gene3D" id="2.40.440.10">
    <property type="entry name" value="L,D-transpeptidase catalytic domain-like"/>
    <property type="match status" value="1"/>
</dbReference>
<evidence type="ECO:0000256" key="2">
    <source>
        <dbReference type="ARBA" id="ARBA00022679"/>
    </source>
</evidence>
<dbReference type="SUPFAM" id="SSF141523">
    <property type="entry name" value="L,D-transpeptidase catalytic domain-like"/>
    <property type="match status" value="1"/>
</dbReference>
<dbReference type="CDD" id="cd16913">
    <property type="entry name" value="YkuD_like"/>
    <property type="match status" value="1"/>
</dbReference>
<evidence type="ECO:0000259" key="7">
    <source>
        <dbReference type="PROSITE" id="PS52029"/>
    </source>
</evidence>
<reference evidence="8 9" key="1">
    <citation type="submission" date="2018-08" db="EMBL/GenBank/DDBJ databases">
        <title>Genome analysis of the thermophilic bacterium of the candidate phylum Aminicenantes from deep subsurface aquifer revealed its physiology and ecological role.</title>
        <authorList>
            <person name="Kadnikov V.V."/>
            <person name="Mardanov A.V."/>
            <person name="Beletsky A.V."/>
            <person name="Karnachuk O.V."/>
            <person name="Ravin N.V."/>
        </authorList>
    </citation>
    <scope>NUCLEOTIDE SEQUENCE [LARGE SCALE GENOMIC DNA]</scope>
    <source>
        <strain evidence="8">BY38</strain>
    </source>
</reference>
<dbReference type="GO" id="GO:0009252">
    <property type="term" value="P:peptidoglycan biosynthetic process"/>
    <property type="evidence" value="ECO:0007669"/>
    <property type="project" value="UniProtKB-UniPathway"/>
</dbReference>
<dbReference type="PROSITE" id="PS52029">
    <property type="entry name" value="LD_TPASE"/>
    <property type="match status" value="1"/>
</dbReference>
<dbReference type="GO" id="GO:0016740">
    <property type="term" value="F:transferase activity"/>
    <property type="evidence" value="ECO:0007669"/>
    <property type="project" value="UniProtKB-KW"/>
</dbReference>
<proteinExistence type="predicted"/>
<name>A0A3E2BJE6_9BACT</name>
<evidence type="ECO:0000256" key="1">
    <source>
        <dbReference type="ARBA" id="ARBA00004752"/>
    </source>
</evidence>
<feature type="active site" description="Nucleophile" evidence="6">
    <location>
        <position position="267"/>
    </location>
</feature>
<evidence type="ECO:0000313" key="9">
    <source>
        <dbReference type="Proteomes" id="UP000257323"/>
    </source>
</evidence>
<keyword evidence="5 6" id="KW-0961">Cell wall biogenesis/degradation</keyword>
<evidence type="ECO:0000313" key="8">
    <source>
        <dbReference type="EMBL" id="RFT14736.1"/>
    </source>
</evidence>
<dbReference type="PANTHER" id="PTHR36699:SF1">
    <property type="entry name" value="L,D-TRANSPEPTIDASE YAFK-RELATED"/>
    <property type="match status" value="1"/>
</dbReference>
<dbReference type="PANTHER" id="PTHR36699">
    <property type="entry name" value="LD-TRANSPEPTIDASE"/>
    <property type="match status" value="1"/>
</dbReference>
<comment type="pathway">
    <text evidence="1 6">Cell wall biogenesis; peptidoglycan biosynthesis.</text>
</comment>
<evidence type="ECO:0000256" key="6">
    <source>
        <dbReference type="PROSITE-ProRule" id="PRU01373"/>
    </source>
</evidence>
<organism evidence="8 9">
    <name type="scientific">Candidatus Saccharicenans subterraneus</name>
    <dbReference type="NCBI Taxonomy" id="2508984"/>
    <lineage>
        <taxon>Bacteria</taxon>
        <taxon>Candidatus Aminicenantota</taxon>
        <taxon>Candidatus Aminicenantia</taxon>
        <taxon>Candidatus Aminicenantales</taxon>
        <taxon>Candidatus Saccharicenantaceae</taxon>
        <taxon>Candidatus Saccharicenans</taxon>
    </lineage>
</organism>
<dbReference type="UniPathway" id="UPA00219"/>
<gene>
    <name evidence="8" type="ORF">OP8BY_2406</name>
</gene>
<feature type="active site" description="Proton donor/acceptor" evidence="6">
    <location>
        <position position="256"/>
    </location>
</feature>
<keyword evidence="4 6" id="KW-0573">Peptidoglycan synthesis</keyword>
<dbReference type="AlphaFoldDB" id="A0A3E2BJE6"/>
<keyword evidence="2" id="KW-0808">Transferase</keyword>
<dbReference type="InterPro" id="IPR005490">
    <property type="entry name" value="LD_TPept_cat_dom"/>
</dbReference>
<dbReference type="GO" id="GO:0071555">
    <property type="term" value="P:cell wall organization"/>
    <property type="evidence" value="ECO:0007669"/>
    <property type="project" value="UniProtKB-UniRule"/>
</dbReference>
<comment type="caution">
    <text evidence="8">The sequence shown here is derived from an EMBL/GenBank/DDBJ whole genome shotgun (WGS) entry which is preliminary data.</text>
</comment>
<evidence type="ECO:0000256" key="5">
    <source>
        <dbReference type="ARBA" id="ARBA00023316"/>
    </source>
</evidence>
<dbReference type="InterPro" id="IPR038063">
    <property type="entry name" value="Transpep_catalytic_dom"/>
</dbReference>
<protein>
    <submittedName>
        <fullName evidence="8">Putative lipoprotein</fullName>
    </submittedName>
</protein>
<dbReference type="GO" id="GO:0008360">
    <property type="term" value="P:regulation of cell shape"/>
    <property type="evidence" value="ECO:0007669"/>
    <property type="project" value="UniProtKB-UniRule"/>
</dbReference>
<keyword evidence="3 6" id="KW-0133">Cell shape</keyword>
<sequence length="309" mass="34988">MLATARKSFEQEELKIGYFRNYDKVKKDFTAILAEGERIQKLVEDKKASLAGEIVARKKDLQSRYETLNTLSLELSQRTLSRKQLAQADVLFRELDRFLEKGNYDEARSRLGPIESLLNQAENILRQQLERYMSQEEIARWKKMAERALEKSRSGNQLVILVSKLERKLVVYRGGEPVKSYEVGLGFNGLSDKLHAGDNATPEGEYRVIKKVSPSKFGKALLINYPNEEDIKRFNEAKKKGYLTASSRIGGLIEIHGGGKDGLTQGCVALDDPEMEELFRLIPVGTPVTIVGTTDPNNKIIAILRREQK</sequence>
<accession>A0A3E2BJE6</accession>
<feature type="domain" description="L,D-TPase catalytic" evidence="7">
    <location>
        <begin position="158"/>
        <end position="291"/>
    </location>
</feature>
<keyword evidence="8" id="KW-0449">Lipoprotein</keyword>